<evidence type="ECO:0000259" key="2">
    <source>
        <dbReference type="Pfam" id="PF01030"/>
    </source>
</evidence>
<evidence type="ECO:0000313" key="3">
    <source>
        <dbReference type="EMBL" id="JAT39960.1"/>
    </source>
</evidence>
<keyword evidence="1" id="KW-0732">Signal</keyword>
<feature type="signal peptide" evidence="1">
    <location>
        <begin position="1"/>
        <end position="23"/>
    </location>
</feature>
<dbReference type="InterPro" id="IPR000494">
    <property type="entry name" value="Rcpt_L-dom"/>
</dbReference>
<dbReference type="SUPFAM" id="SSF52058">
    <property type="entry name" value="L domain-like"/>
    <property type="match status" value="1"/>
</dbReference>
<name>A0A1B6MVL5_9HEMI</name>
<dbReference type="AlphaFoldDB" id="A0A1B6MVL5"/>
<gene>
    <name evidence="3" type="ORF">g.3274</name>
</gene>
<protein>
    <recommendedName>
        <fullName evidence="2">Receptor L-domain domain-containing protein</fullName>
    </recommendedName>
</protein>
<evidence type="ECO:0000256" key="1">
    <source>
        <dbReference type="SAM" id="SignalP"/>
    </source>
</evidence>
<feature type="domain" description="Receptor L-domain" evidence="2">
    <location>
        <begin position="43"/>
        <end position="153"/>
    </location>
</feature>
<dbReference type="Pfam" id="PF01030">
    <property type="entry name" value="Recep_L_domain"/>
    <property type="match status" value="1"/>
</dbReference>
<accession>A0A1B6MVL5</accession>
<proteinExistence type="predicted"/>
<reference evidence="3" key="1">
    <citation type="submission" date="2015-11" db="EMBL/GenBank/DDBJ databases">
        <title>De novo transcriptome assembly of four potential Pierce s Disease insect vectors from Arizona vineyards.</title>
        <authorList>
            <person name="Tassone E.E."/>
        </authorList>
    </citation>
    <scope>NUCLEOTIDE SEQUENCE</scope>
</reference>
<dbReference type="EMBL" id="GEBQ01000017">
    <property type="protein sequence ID" value="JAT39960.1"/>
    <property type="molecule type" value="Transcribed_RNA"/>
</dbReference>
<feature type="chain" id="PRO_5008588627" description="Receptor L-domain domain-containing protein" evidence="1">
    <location>
        <begin position="24"/>
        <end position="205"/>
    </location>
</feature>
<dbReference type="Gene3D" id="3.80.20.20">
    <property type="entry name" value="Receptor L-domain"/>
    <property type="match status" value="1"/>
</dbReference>
<organism evidence="3">
    <name type="scientific">Graphocephala atropunctata</name>
    <dbReference type="NCBI Taxonomy" id="36148"/>
    <lineage>
        <taxon>Eukaryota</taxon>
        <taxon>Metazoa</taxon>
        <taxon>Ecdysozoa</taxon>
        <taxon>Arthropoda</taxon>
        <taxon>Hexapoda</taxon>
        <taxon>Insecta</taxon>
        <taxon>Pterygota</taxon>
        <taxon>Neoptera</taxon>
        <taxon>Paraneoptera</taxon>
        <taxon>Hemiptera</taxon>
        <taxon>Auchenorrhyncha</taxon>
        <taxon>Membracoidea</taxon>
        <taxon>Cicadellidae</taxon>
        <taxon>Cicadellinae</taxon>
        <taxon>Cicadellini</taxon>
        <taxon>Graphocephala</taxon>
    </lineage>
</organism>
<sequence>MMQLPTQPTAIVLLHLLVLGTSAKICPSVNVRNSVDHLDQLRGCSVVEGYVQILLMERTNESSFEPWSFPELREITQYLLFYRVKGLRRIGQLFPNLVRVGGAKLFIDYSLVVHEMYNLQEIGLGNLTEISRGSVIVTKNPSLCYVNTVNWDRIAKWDPMKNYVSKNKDAKACPSCPTNCPEDLCWSQSECQIQPKSHCHPLCLG</sequence>
<feature type="non-terminal residue" evidence="3">
    <location>
        <position position="205"/>
    </location>
</feature>
<dbReference type="InterPro" id="IPR036941">
    <property type="entry name" value="Rcpt_L-dom_sf"/>
</dbReference>